<evidence type="ECO:0000313" key="2">
    <source>
        <dbReference type="EnsemblMetazoa" id="GMOY010610-PA"/>
    </source>
</evidence>
<dbReference type="VEuPathDB" id="VectorBase:GMOY010610"/>
<dbReference type="PhylomeDB" id="A0A1B0GBC7"/>
<feature type="compositionally biased region" description="Basic and acidic residues" evidence="1">
    <location>
        <begin position="1"/>
        <end position="10"/>
    </location>
</feature>
<evidence type="ECO:0000313" key="3">
    <source>
        <dbReference type="Proteomes" id="UP000092444"/>
    </source>
</evidence>
<dbReference type="EnsemblMetazoa" id="GMOY010610-RA">
    <property type="protein sequence ID" value="GMOY010610-PA"/>
    <property type="gene ID" value="GMOY010610"/>
</dbReference>
<keyword evidence="3" id="KW-1185">Reference proteome</keyword>
<name>A0A1B0GBC7_GLOMM</name>
<dbReference type="AlphaFoldDB" id="A0A1B0GBC7"/>
<feature type="region of interest" description="Disordered" evidence="1">
    <location>
        <begin position="1"/>
        <end position="62"/>
    </location>
</feature>
<proteinExistence type="predicted"/>
<accession>A0A1B0GBC7</accession>
<sequence>SAQLGREKKIPSPKNVGGLSDETTSPDDESVVARGGQTYGPLKGGGAKRNHSLSDVSDSDTTVEVNMRCSDSLPTVSGSRSVKRRKAKTGTVAAPVASAPVVGAAAPAASRPVRVEERNTAAGSIGKMKTITNCLRKCVLSPDNVSLGVAGELLSFGGEYEAVLFVLIAENARLIGRIADLEKGRGCFKSVICLSGAPPTASVPPTVVDAARPVVPPKPVETWSVVVRSRNAADTPKEVAKKGGKADDTTCRCYFL</sequence>
<dbReference type="EMBL" id="CCAG010022543">
    <property type="status" value="NOT_ANNOTATED_CDS"/>
    <property type="molecule type" value="Genomic_DNA"/>
</dbReference>
<evidence type="ECO:0000256" key="1">
    <source>
        <dbReference type="SAM" id="MobiDB-lite"/>
    </source>
</evidence>
<dbReference type="Proteomes" id="UP000092444">
    <property type="component" value="Unassembled WGS sequence"/>
</dbReference>
<organism evidence="2 3">
    <name type="scientific">Glossina morsitans morsitans</name>
    <name type="common">Savannah tsetse fly</name>
    <dbReference type="NCBI Taxonomy" id="37546"/>
    <lineage>
        <taxon>Eukaryota</taxon>
        <taxon>Metazoa</taxon>
        <taxon>Ecdysozoa</taxon>
        <taxon>Arthropoda</taxon>
        <taxon>Hexapoda</taxon>
        <taxon>Insecta</taxon>
        <taxon>Pterygota</taxon>
        <taxon>Neoptera</taxon>
        <taxon>Endopterygota</taxon>
        <taxon>Diptera</taxon>
        <taxon>Brachycera</taxon>
        <taxon>Muscomorpha</taxon>
        <taxon>Hippoboscoidea</taxon>
        <taxon>Glossinidae</taxon>
        <taxon>Glossina</taxon>
    </lineage>
</organism>
<protein>
    <submittedName>
        <fullName evidence="2">Uncharacterized protein</fullName>
    </submittedName>
</protein>
<reference evidence="2" key="1">
    <citation type="submission" date="2020-05" db="UniProtKB">
        <authorList>
            <consortium name="EnsemblMetazoa"/>
        </authorList>
    </citation>
    <scope>IDENTIFICATION</scope>
    <source>
        <strain evidence="2">Yale</strain>
    </source>
</reference>